<dbReference type="AlphaFoldDB" id="A0A0F9GM17"/>
<organism evidence="2">
    <name type="scientific">marine sediment metagenome</name>
    <dbReference type="NCBI Taxonomy" id="412755"/>
    <lineage>
        <taxon>unclassified sequences</taxon>
        <taxon>metagenomes</taxon>
        <taxon>ecological metagenomes</taxon>
    </lineage>
</organism>
<dbReference type="GO" id="GO:0004803">
    <property type="term" value="F:transposase activity"/>
    <property type="evidence" value="ECO:0007669"/>
    <property type="project" value="InterPro"/>
</dbReference>
<dbReference type="NCBIfam" id="NF033559">
    <property type="entry name" value="transpos_IS1634"/>
    <property type="match status" value="1"/>
</dbReference>
<dbReference type="GO" id="GO:0003677">
    <property type="term" value="F:DNA binding"/>
    <property type="evidence" value="ECO:0007669"/>
    <property type="project" value="InterPro"/>
</dbReference>
<dbReference type="Pfam" id="PF01609">
    <property type="entry name" value="DDE_Tnp_1"/>
    <property type="match status" value="1"/>
</dbReference>
<accession>A0A0F9GM17</accession>
<dbReference type="PANTHER" id="PTHR34614:SF2">
    <property type="entry name" value="TRANSPOSASE IS4-LIKE DOMAIN-CONTAINING PROTEIN"/>
    <property type="match status" value="1"/>
</dbReference>
<feature type="domain" description="Transposase IS4-like" evidence="1">
    <location>
        <begin position="229"/>
        <end position="507"/>
    </location>
</feature>
<sequence>MFLRAHKRWKNGKQHRYFSVVENRRVAGGKVAQRTVVYLGEINDSQQAAWRKTLEVFDEVRSESRQLSLFPADRPIPPDALDAIQVRLSQMELRRPRTFGDCWLGCWLWRQLQLDAFWRRRLGDQRGDVAWEKVLQLLVVHRLLAPGSEYRLHRQWFDRSAMDELLGVDFRVATKDRLYRCLDRLLDHKEDLFQHLRRRWQSLFDAEFDVLLYDLTSTYFEGLCERNPKALHGYSRDGRPDCRQVVIALIVTPRGLPLGYEVLPGNTADSTTLKDFLAKIERMYGRARRVWVMDRGIPTEAVLGEMREAGIDYLVGTPKSRLKRFEEQLVERTWQEVRQGVRVKLLAEDGEVYVLAQSKDRRRKERAMRRRKLRKLLDGLQRLQARCRNRDRLLEKLGALKQPAGRAAKLVEITVPPVGQEVTPETFRFRLKREAYKRAARRDGAYLLRTTLPAENPQRLWEHYMVLTEVEAAFRCIKSDLAIRPVYHQLEHRVEAHIFVAFLSYCLMVTLKNLLQPHAPGLTAPATLETLASIQMLDVWLPTTDGRWLVMSRHTQPEAEHKMLLKLLGLSLPPQPPPRITAEQVPPAENTPPL</sequence>
<dbReference type="GO" id="GO:0006313">
    <property type="term" value="P:DNA transposition"/>
    <property type="evidence" value="ECO:0007669"/>
    <property type="project" value="InterPro"/>
</dbReference>
<evidence type="ECO:0000259" key="1">
    <source>
        <dbReference type="Pfam" id="PF01609"/>
    </source>
</evidence>
<proteinExistence type="predicted"/>
<name>A0A0F9GM17_9ZZZZ</name>
<protein>
    <recommendedName>
        <fullName evidence="1">Transposase IS4-like domain-containing protein</fullName>
    </recommendedName>
</protein>
<dbReference type="InterPro" id="IPR047654">
    <property type="entry name" value="IS1634_transpos"/>
</dbReference>
<dbReference type="SUPFAM" id="SSF53098">
    <property type="entry name" value="Ribonuclease H-like"/>
    <property type="match status" value="1"/>
</dbReference>
<comment type="caution">
    <text evidence="2">The sequence shown here is derived from an EMBL/GenBank/DDBJ whole genome shotgun (WGS) entry which is preliminary data.</text>
</comment>
<dbReference type="InterPro" id="IPR002559">
    <property type="entry name" value="Transposase_11"/>
</dbReference>
<dbReference type="PANTHER" id="PTHR34614">
    <property type="match status" value="1"/>
</dbReference>
<dbReference type="EMBL" id="LAZR01017583">
    <property type="protein sequence ID" value="KKL99808.1"/>
    <property type="molecule type" value="Genomic_DNA"/>
</dbReference>
<evidence type="ECO:0000313" key="2">
    <source>
        <dbReference type="EMBL" id="KKL99808.1"/>
    </source>
</evidence>
<dbReference type="InterPro" id="IPR012337">
    <property type="entry name" value="RNaseH-like_sf"/>
</dbReference>
<gene>
    <name evidence="2" type="ORF">LCGC14_1810750</name>
</gene>
<reference evidence="2" key="1">
    <citation type="journal article" date="2015" name="Nature">
        <title>Complex archaea that bridge the gap between prokaryotes and eukaryotes.</title>
        <authorList>
            <person name="Spang A."/>
            <person name="Saw J.H."/>
            <person name="Jorgensen S.L."/>
            <person name="Zaremba-Niedzwiedzka K."/>
            <person name="Martijn J."/>
            <person name="Lind A.E."/>
            <person name="van Eijk R."/>
            <person name="Schleper C."/>
            <person name="Guy L."/>
            <person name="Ettema T.J."/>
        </authorList>
    </citation>
    <scope>NUCLEOTIDE SEQUENCE</scope>
</reference>